<protein>
    <recommendedName>
        <fullName evidence="10">Band 7 domain-containing protein</fullName>
    </recommendedName>
</protein>
<feature type="region of interest" description="Disordered" evidence="9">
    <location>
        <begin position="277"/>
        <end position="337"/>
    </location>
</feature>
<dbReference type="InterPro" id="IPR033294">
    <property type="entry name" value="Erlin1/2"/>
</dbReference>
<gene>
    <name evidence="11" type="ORF">RHGRI_024812</name>
</gene>
<feature type="domain" description="Band 7" evidence="10">
    <location>
        <begin position="41"/>
        <end position="207"/>
    </location>
</feature>
<evidence type="ECO:0000256" key="8">
    <source>
        <dbReference type="ARBA" id="ARBA00023180"/>
    </source>
</evidence>
<evidence type="ECO:0000313" key="11">
    <source>
        <dbReference type="EMBL" id="KAG5537501.1"/>
    </source>
</evidence>
<feature type="compositionally biased region" description="Acidic residues" evidence="9">
    <location>
        <begin position="301"/>
        <end position="316"/>
    </location>
</feature>
<dbReference type="GO" id="GO:0005789">
    <property type="term" value="C:endoplasmic reticulum membrane"/>
    <property type="evidence" value="ECO:0007669"/>
    <property type="project" value="UniProtKB-SubCell"/>
</dbReference>
<dbReference type="InterPro" id="IPR017451">
    <property type="entry name" value="F-box-assoc_interact_dom"/>
</dbReference>
<keyword evidence="12" id="KW-1185">Reference proteome</keyword>
<accession>A0AAV6J8J9</accession>
<keyword evidence="4" id="KW-0256">Endoplasmic reticulum</keyword>
<dbReference type="GO" id="GO:0015485">
    <property type="term" value="F:cholesterol binding"/>
    <property type="evidence" value="ECO:0007669"/>
    <property type="project" value="TreeGrafter"/>
</dbReference>
<keyword evidence="5" id="KW-0735">Signal-anchor</keyword>
<evidence type="ECO:0000256" key="6">
    <source>
        <dbReference type="ARBA" id="ARBA00022989"/>
    </source>
</evidence>
<evidence type="ECO:0000256" key="5">
    <source>
        <dbReference type="ARBA" id="ARBA00022968"/>
    </source>
</evidence>
<dbReference type="Proteomes" id="UP000823749">
    <property type="component" value="Chromosome 8"/>
</dbReference>
<dbReference type="Pfam" id="PF07734">
    <property type="entry name" value="FBA_1"/>
    <property type="match status" value="1"/>
</dbReference>
<dbReference type="InterPro" id="IPR006527">
    <property type="entry name" value="F-box-assoc_dom_typ1"/>
</dbReference>
<name>A0AAV6J8J9_9ERIC</name>
<evidence type="ECO:0000256" key="3">
    <source>
        <dbReference type="ARBA" id="ARBA00022692"/>
    </source>
</evidence>
<evidence type="ECO:0000313" key="12">
    <source>
        <dbReference type="Proteomes" id="UP000823749"/>
    </source>
</evidence>
<evidence type="ECO:0000256" key="2">
    <source>
        <dbReference type="ARBA" id="ARBA00008164"/>
    </source>
</evidence>
<keyword evidence="8" id="KW-0325">Glycoprotein</keyword>
<dbReference type="PANTHER" id="PTHR15351:SF3">
    <property type="entry name" value="ERLIN"/>
    <property type="match status" value="1"/>
</dbReference>
<keyword evidence="7" id="KW-0472">Membrane</keyword>
<comment type="similarity">
    <text evidence="2">Belongs to the band 7/mec-2 family.</text>
</comment>
<dbReference type="SMART" id="SM00244">
    <property type="entry name" value="PHB"/>
    <property type="match status" value="1"/>
</dbReference>
<dbReference type="GO" id="GO:0032933">
    <property type="term" value="P:SREBP signaling pathway"/>
    <property type="evidence" value="ECO:0007669"/>
    <property type="project" value="TreeGrafter"/>
</dbReference>
<dbReference type="PANTHER" id="PTHR15351">
    <property type="entry name" value="ERLIN (ER LIPID RAFT ASSOCIATED PROTEIN) HOMOLOG"/>
    <property type="match status" value="1"/>
</dbReference>
<evidence type="ECO:0000256" key="4">
    <source>
        <dbReference type="ARBA" id="ARBA00022824"/>
    </source>
</evidence>
<dbReference type="Pfam" id="PF01145">
    <property type="entry name" value="Band_7"/>
    <property type="match status" value="1"/>
</dbReference>
<sequence length="664" mass="75318">MASTLPALLVSLSDRFTGFRRPGASFAFMMLGSALTLALSFLVHQVPEGHVGVYWRGGALLNTTTRPGLRLKYPLLTRFEAVQVTMQSNSVEDIPCGTKGGVILVFDKIEVVHRLHEDFVIETLRDYGLGYDNRWILDKIHREVNEFCTSHSLQQVYVDVFNQIDDELKDALQADCTRYAPGIEIISVRVTKPTIPERIRWKYEDMELKRIELSEDGRDTDDQKQSTADLTVFDGHDTDDQKQSTADLTVQNLVQMFPTASQICFYLLLQGDANSALDSKQSEEETEDDDDTSLALGSRSDDDDDYDDDNEEDDDDIRSGLQRPRGDDDGNIKSGLRRRCGGFRKEIARDPVAPPVAAEGDGADPQEVWSIRDHALYEEKEVPTIALWNPATRAFSILPMSIFDLPPYGEPHRCFVGFGLDLKTKSYKVVKFLRFGYDEFGGCNNSVEVYDSSSGSWRVLHADHFLPEVLIDDGPQISMYNKSDGVFHWFTLHNYNSCSVSYEGLVLSFDMSKELFHVTLLPEKFNTFTENITRFPNVHYTERKGCSLGLIRDSLAVILAFLEEGHTSIEVWVMKKDFDCVVEVEKSSYRWFHELTVEVPIPGSWAPLGFWNKNELLIRKWISRLDALILYDIVTKQARKVKISGEQNFMYKESLVSVKGGCGN</sequence>
<keyword evidence="3" id="KW-0812">Transmembrane</keyword>
<comment type="subcellular location">
    <subcellularLocation>
        <location evidence="1">Endoplasmic reticulum membrane</location>
        <topology evidence="1">Single-pass type II membrane protein</topology>
    </subcellularLocation>
</comment>
<dbReference type="AlphaFoldDB" id="A0AAV6J8J9"/>
<evidence type="ECO:0000256" key="9">
    <source>
        <dbReference type="SAM" id="MobiDB-lite"/>
    </source>
</evidence>
<dbReference type="EMBL" id="JACTNZ010000008">
    <property type="protein sequence ID" value="KAG5537501.1"/>
    <property type="molecule type" value="Genomic_DNA"/>
</dbReference>
<reference evidence="11" key="1">
    <citation type="submission" date="2020-08" db="EMBL/GenBank/DDBJ databases">
        <title>Plant Genome Project.</title>
        <authorList>
            <person name="Zhang R.-G."/>
        </authorList>
    </citation>
    <scope>NUCLEOTIDE SEQUENCE</scope>
    <source>
        <strain evidence="11">WSP0</strain>
        <tissue evidence="11">Leaf</tissue>
    </source>
</reference>
<dbReference type="NCBIfam" id="TIGR01640">
    <property type="entry name" value="F_box_assoc_1"/>
    <property type="match status" value="1"/>
</dbReference>
<evidence type="ECO:0000256" key="1">
    <source>
        <dbReference type="ARBA" id="ARBA00004648"/>
    </source>
</evidence>
<organism evidence="11 12">
    <name type="scientific">Rhododendron griersonianum</name>
    <dbReference type="NCBI Taxonomy" id="479676"/>
    <lineage>
        <taxon>Eukaryota</taxon>
        <taxon>Viridiplantae</taxon>
        <taxon>Streptophyta</taxon>
        <taxon>Embryophyta</taxon>
        <taxon>Tracheophyta</taxon>
        <taxon>Spermatophyta</taxon>
        <taxon>Magnoliopsida</taxon>
        <taxon>eudicotyledons</taxon>
        <taxon>Gunneridae</taxon>
        <taxon>Pentapetalae</taxon>
        <taxon>asterids</taxon>
        <taxon>Ericales</taxon>
        <taxon>Ericaceae</taxon>
        <taxon>Ericoideae</taxon>
        <taxon>Rhodoreae</taxon>
        <taxon>Rhododendron</taxon>
    </lineage>
</organism>
<keyword evidence="6" id="KW-1133">Transmembrane helix</keyword>
<dbReference type="InterPro" id="IPR001107">
    <property type="entry name" value="Band_7"/>
</dbReference>
<dbReference type="GO" id="GO:0031625">
    <property type="term" value="F:ubiquitin protein ligase binding"/>
    <property type="evidence" value="ECO:0007669"/>
    <property type="project" value="InterPro"/>
</dbReference>
<evidence type="ECO:0000256" key="7">
    <source>
        <dbReference type="ARBA" id="ARBA00023136"/>
    </source>
</evidence>
<evidence type="ECO:0000259" key="10">
    <source>
        <dbReference type="SMART" id="SM00244"/>
    </source>
</evidence>
<proteinExistence type="inferred from homology"/>
<comment type="caution">
    <text evidence="11">The sequence shown here is derived from an EMBL/GenBank/DDBJ whole genome shotgun (WGS) entry which is preliminary data.</text>
</comment>